<dbReference type="InterPro" id="IPR041428">
    <property type="entry name" value="PHsplit_syntrophin"/>
</dbReference>
<dbReference type="AlphaFoldDB" id="A0A091DY28"/>
<evidence type="ECO:0000313" key="3">
    <source>
        <dbReference type="EMBL" id="KFO35185.1"/>
    </source>
</evidence>
<dbReference type="EMBL" id="KN121850">
    <property type="protein sequence ID" value="KFO35185.1"/>
    <property type="molecule type" value="Genomic_DNA"/>
</dbReference>
<keyword evidence="4" id="KW-1185">Reference proteome</keyword>
<feature type="region of interest" description="Disordered" evidence="1">
    <location>
        <begin position="1"/>
        <end position="38"/>
    </location>
</feature>
<evidence type="ECO:0000259" key="2">
    <source>
        <dbReference type="Pfam" id="PF18012"/>
    </source>
</evidence>
<proteinExistence type="predicted"/>
<dbReference type="SUPFAM" id="SSF50729">
    <property type="entry name" value="PH domain-like"/>
    <property type="match status" value="1"/>
</dbReference>
<sequence length="190" mass="20666">MREATPYVKKGSPVSEIGWETPPPESPRLGGGSSDPQASQAFCFHRDQKSIPLRMCYVTRSMALADPENSGSSVWQTCLLLFPHPPPHAQPSNRLRVGTECTDWCVVEEGEHGRPGTDMLLGLCSAPHTAHIIKGQGQADAEDFISSDLGEAPRPPWSPDGDVRSVQSAHQAAETLGHHLEEKMTTVQHI</sequence>
<dbReference type="PANTHER" id="PTHR10554:SF11">
    <property type="entry name" value="BETA-1-SYNTROPHIN"/>
    <property type="match status" value="1"/>
</dbReference>
<gene>
    <name evidence="3" type="ORF">H920_03320</name>
</gene>
<dbReference type="Pfam" id="PF18012">
    <property type="entry name" value="PH_17"/>
    <property type="match status" value="1"/>
</dbReference>
<dbReference type="GO" id="GO:0045202">
    <property type="term" value="C:synapse"/>
    <property type="evidence" value="ECO:0007669"/>
    <property type="project" value="TreeGrafter"/>
</dbReference>
<organism evidence="3 4">
    <name type="scientific">Fukomys damarensis</name>
    <name type="common">Damaraland mole rat</name>
    <name type="synonym">Cryptomys damarensis</name>
    <dbReference type="NCBI Taxonomy" id="885580"/>
    <lineage>
        <taxon>Eukaryota</taxon>
        <taxon>Metazoa</taxon>
        <taxon>Chordata</taxon>
        <taxon>Craniata</taxon>
        <taxon>Vertebrata</taxon>
        <taxon>Euteleostomi</taxon>
        <taxon>Mammalia</taxon>
        <taxon>Eutheria</taxon>
        <taxon>Euarchontoglires</taxon>
        <taxon>Glires</taxon>
        <taxon>Rodentia</taxon>
        <taxon>Hystricomorpha</taxon>
        <taxon>Bathyergidae</taxon>
        <taxon>Fukomys</taxon>
    </lineage>
</organism>
<evidence type="ECO:0000256" key="1">
    <source>
        <dbReference type="SAM" id="MobiDB-lite"/>
    </source>
</evidence>
<name>A0A091DY28_FUKDA</name>
<reference evidence="3 4" key="1">
    <citation type="submission" date="2013-11" db="EMBL/GenBank/DDBJ databases">
        <title>The Damaraland mole rat (Fukomys damarensis) genome and evolution of African mole rats.</title>
        <authorList>
            <person name="Gladyshev V.N."/>
            <person name="Fang X."/>
        </authorList>
    </citation>
    <scope>NUCLEOTIDE SEQUENCE [LARGE SCALE GENOMIC DNA]</scope>
    <source>
        <tissue evidence="3">Liver</tissue>
    </source>
</reference>
<accession>A0A091DY28</accession>
<dbReference type="GO" id="GO:0005198">
    <property type="term" value="F:structural molecule activity"/>
    <property type="evidence" value="ECO:0007669"/>
    <property type="project" value="InterPro"/>
</dbReference>
<protein>
    <submittedName>
        <fullName evidence="3">Beta-1-syntrophin</fullName>
    </submittedName>
</protein>
<dbReference type="Proteomes" id="UP000028990">
    <property type="component" value="Unassembled WGS sequence"/>
</dbReference>
<feature type="domain" description="Syntrophin split Pleckstrin homology (PH)" evidence="2">
    <location>
        <begin position="46"/>
        <end position="69"/>
    </location>
</feature>
<dbReference type="InterPro" id="IPR015482">
    <property type="entry name" value="Syntrophin"/>
</dbReference>
<evidence type="ECO:0000313" key="4">
    <source>
        <dbReference type="Proteomes" id="UP000028990"/>
    </source>
</evidence>
<dbReference type="GO" id="GO:0016010">
    <property type="term" value="C:dystrophin-associated glycoprotein complex"/>
    <property type="evidence" value="ECO:0007669"/>
    <property type="project" value="TreeGrafter"/>
</dbReference>
<dbReference type="PANTHER" id="PTHR10554">
    <property type="entry name" value="SYNTROPHIN"/>
    <property type="match status" value="1"/>
</dbReference>